<dbReference type="EMBL" id="JBEHCU010006361">
    <property type="protein sequence ID" value="KAL1397283.1"/>
    <property type="molecule type" value="Genomic_DNA"/>
</dbReference>
<dbReference type="PANTHER" id="PTHR14237">
    <property type="entry name" value="MOLYBDOPTERIN COFACTOR SULFURASE MOSC"/>
    <property type="match status" value="1"/>
</dbReference>
<evidence type="ECO:0000256" key="1">
    <source>
        <dbReference type="SAM" id="MobiDB-lite"/>
    </source>
</evidence>
<feature type="domain" description="MOSC" evidence="2">
    <location>
        <begin position="204"/>
        <end position="367"/>
    </location>
</feature>
<dbReference type="AlphaFoldDB" id="A0ABD1DC89"/>
<reference evidence="3 4" key="1">
    <citation type="submission" date="2024-05" db="EMBL/GenBank/DDBJ databases">
        <title>Culex pipiens pipiens assembly and annotation.</title>
        <authorList>
            <person name="Alout H."/>
            <person name="Durand T."/>
        </authorList>
    </citation>
    <scope>NUCLEOTIDE SEQUENCE [LARGE SCALE GENOMIC DNA]</scope>
    <source>
        <strain evidence="3">HA-2024</strain>
        <tissue evidence="3">Whole body</tissue>
    </source>
</reference>
<feature type="compositionally biased region" description="Basic residues" evidence="1">
    <location>
        <begin position="357"/>
        <end position="367"/>
    </location>
</feature>
<dbReference type="Proteomes" id="UP001562425">
    <property type="component" value="Unassembled WGS sequence"/>
</dbReference>
<proteinExistence type="predicted"/>
<dbReference type="PANTHER" id="PTHR14237:SF19">
    <property type="entry name" value="MITOCHONDRIAL AMIDOXIME REDUCING COMPONENT 1"/>
    <property type="match status" value="1"/>
</dbReference>
<dbReference type="SUPFAM" id="SSF50800">
    <property type="entry name" value="PK beta-barrel domain-like"/>
    <property type="match status" value="1"/>
</dbReference>
<dbReference type="Pfam" id="PF03476">
    <property type="entry name" value="MOSC_N"/>
    <property type="match status" value="1"/>
</dbReference>
<organism evidence="3 4">
    <name type="scientific">Culex pipiens pipiens</name>
    <name type="common">Northern house mosquito</name>
    <dbReference type="NCBI Taxonomy" id="38569"/>
    <lineage>
        <taxon>Eukaryota</taxon>
        <taxon>Metazoa</taxon>
        <taxon>Ecdysozoa</taxon>
        <taxon>Arthropoda</taxon>
        <taxon>Hexapoda</taxon>
        <taxon>Insecta</taxon>
        <taxon>Pterygota</taxon>
        <taxon>Neoptera</taxon>
        <taxon>Endopterygota</taxon>
        <taxon>Diptera</taxon>
        <taxon>Nematocera</taxon>
        <taxon>Culicoidea</taxon>
        <taxon>Culicidae</taxon>
        <taxon>Culicinae</taxon>
        <taxon>Culicini</taxon>
        <taxon>Culex</taxon>
        <taxon>Culex</taxon>
    </lineage>
</organism>
<keyword evidence="4" id="KW-1185">Reference proteome</keyword>
<sequence>MIDFCSIPFTFKHHVEKDSPEMMSKLLDESGSGGDKTIRNVILAAVGVSVAAVTGYGVYKLVRQYLENTPPKQWRRVGELTDLHVYPIKSCGAIRLTQMDCSTIGPKLGLLRDRIFMVIQTDGTFITGRSHPKLVLVQPRFDDQYETMTLSAPGMMDIAVDVKRLFTVEPVKASVWGQTVTAVDCGEELARWLSRFLLSEDFGLRLVFYPLAHPTRPVREKNLIHINLTPRDSGALHDATSFMLVSEASVADVNARVDKPCSAVQYRPNFVVKGPGAFEEDDWKWIKIGETVYRNVKACTRCIFTNVDPETGIPNSDGEPLKTLKSYRKKPGLGDSPGRGHADGRSPRGNRSSGGCRVRRMLTGRER</sequence>
<evidence type="ECO:0000313" key="4">
    <source>
        <dbReference type="Proteomes" id="UP001562425"/>
    </source>
</evidence>
<accession>A0ABD1DC89</accession>
<comment type="caution">
    <text evidence="3">The sequence shown here is derived from an EMBL/GenBank/DDBJ whole genome shotgun (WGS) entry which is preliminary data.</text>
</comment>
<evidence type="ECO:0000259" key="2">
    <source>
        <dbReference type="PROSITE" id="PS51340"/>
    </source>
</evidence>
<evidence type="ECO:0000313" key="3">
    <source>
        <dbReference type="EMBL" id="KAL1397283.1"/>
    </source>
</evidence>
<name>A0ABD1DC89_CULPP</name>
<dbReference type="InterPro" id="IPR005302">
    <property type="entry name" value="MoCF_Sase_C"/>
</dbReference>
<dbReference type="InterPro" id="IPR005303">
    <property type="entry name" value="MOCOS_middle"/>
</dbReference>
<dbReference type="PROSITE" id="PS51340">
    <property type="entry name" value="MOSC"/>
    <property type="match status" value="1"/>
</dbReference>
<dbReference type="Pfam" id="PF03473">
    <property type="entry name" value="MOSC"/>
    <property type="match status" value="1"/>
</dbReference>
<feature type="region of interest" description="Disordered" evidence="1">
    <location>
        <begin position="310"/>
        <end position="367"/>
    </location>
</feature>
<dbReference type="SUPFAM" id="SSF141673">
    <property type="entry name" value="MOSC N-terminal domain-like"/>
    <property type="match status" value="1"/>
</dbReference>
<dbReference type="InterPro" id="IPR011037">
    <property type="entry name" value="Pyrv_Knase-like_insert_dom_sf"/>
</dbReference>
<gene>
    <name evidence="3" type="ORF">pipiens_009881</name>
</gene>
<protein>
    <recommendedName>
        <fullName evidence="2">MOSC domain-containing protein</fullName>
    </recommendedName>
</protein>
<feature type="compositionally biased region" description="Low complexity" evidence="1">
    <location>
        <begin position="347"/>
        <end position="356"/>
    </location>
</feature>